<sequence length="185" mass="20196">MFAARLCKTVQGLGPRSSNTETRFRACARGSRPLPQNHTFKFYSLAGVFATTTKICNSAPTGAPGGLTPRPFCALRRARPTRYGLMTACVKDAVAGAGNVTKKNNIPTSGARYGPVKWTSSEISRNELENLSNPDYDRALALPGASLCINISLYDEKFTINPSLIQETRRKQCQCNNQGNEKFSN</sequence>
<comment type="caution">
    <text evidence="1">The sequence shown here is derived from an EMBL/GenBank/DDBJ whole genome shotgun (WGS) entry which is preliminary data.</text>
</comment>
<evidence type="ECO:0000313" key="1">
    <source>
        <dbReference type="EMBL" id="GBP65084.1"/>
    </source>
</evidence>
<dbReference type="EMBL" id="BGZK01000918">
    <property type="protein sequence ID" value="GBP65084.1"/>
    <property type="molecule type" value="Genomic_DNA"/>
</dbReference>
<protein>
    <submittedName>
        <fullName evidence="1">Uncharacterized protein</fullName>
    </submittedName>
</protein>
<dbReference type="AlphaFoldDB" id="A0A4C1XR61"/>
<dbReference type="Proteomes" id="UP000299102">
    <property type="component" value="Unassembled WGS sequence"/>
</dbReference>
<name>A0A4C1XR61_EUMVA</name>
<keyword evidence="2" id="KW-1185">Reference proteome</keyword>
<gene>
    <name evidence="1" type="ORF">EVAR_46878_1</name>
</gene>
<proteinExistence type="predicted"/>
<evidence type="ECO:0000313" key="2">
    <source>
        <dbReference type="Proteomes" id="UP000299102"/>
    </source>
</evidence>
<organism evidence="1 2">
    <name type="scientific">Eumeta variegata</name>
    <name type="common">Bagworm moth</name>
    <name type="synonym">Eumeta japonica</name>
    <dbReference type="NCBI Taxonomy" id="151549"/>
    <lineage>
        <taxon>Eukaryota</taxon>
        <taxon>Metazoa</taxon>
        <taxon>Ecdysozoa</taxon>
        <taxon>Arthropoda</taxon>
        <taxon>Hexapoda</taxon>
        <taxon>Insecta</taxon>
        <taxon>Pterygota</taxon>
        <taxon>Neoptera</taxon>
        <taxon>Endopterygota</taxon>
        <taxon>Lepidoptera</taxon>
        <taxon>Glossata</taxon>
        <taxon>Ditrysia</taxon>
        <taxon>Tineoidea</taxon>
        <taxon>Psychidae</taxon>
        <taxon>Oiketicinae</taxon>
        <taxon>Eumeta</taxon>
    </lineage>
</organism>
<reference evidence="1 2" key="1">
    <citation type="journal article" date="2019" name="Commun. Biol.">
        <title>The bagworm genome reveals a unique fibroin gene that provides high tensile strength.</title>
        <authorList>
            <person name="Kono N."/>
            <person name="Nakamura H."/>
            <person name="Ohtoshi R."/>
            <person name="Tomita M."/>
            <person name="Numata K."/>
            <person name="Arakawa K."/>
        </authorList>
    </citation>
    <scope>NUCLEOTIDE SEQUENCE [LARGE SCALE GENOMIC DNA]</scope>
</reference>
<accession>A0A4C1XR61</accession>